<dbReference type="EC" id="1.3.3.3" evidence="4"/>
<dbReference type="Pfam" id="PF01218">
    <property type="entry name" value="Coprogen_oxidas"/>
    <property type="match status" value="1"/>
</dbReference>
<evidence type="ECO:0000256" key="6">
    <source>
        <dbReference type="ARBA" id="ARBA00023244"/>
    </source>
</evidence>
<comment type="caution">
    <text evidence="7">The sequence shown here is derived from an EMBL/GenBank/DDBJ whole genome shotgun (WGS) entry which is preliminary data.</text>
</comment>
<evidence type="ECO:0000256" key="1">
    <source>
        <dbReference type="ARBA" id="ARBA00005168"/>
    </source>
</evidence>
<dbReference type="SUPFAM" id="SSF102886">
    <property type="entry name" value="Coproporphyrinogen III oxidase"/>
    <property type="match status" value="1"/>
</dbReference>
<evidence type="ECO:0000256" key="3">
    <source>
        <dbReference type="ARBA" id="ARBA00011738"/>
    </source>
</evidence>
<keyword evidence="6" id="KW-0627">Porphyrin biosynthesis</keyword>
<dbReference type="InterPro" id="IPR036406">
    <property type="entry name" value="Coprogen_oxidase_aer_sf"/>
</dbReference>
<name>A0A1J8QI99_9AGAM</name>
<dbReference type="GO" id="GO:0006782">
    <property type="term" value="P:protoporphyrinogen IX biosynthetic process"/>
    <property type="evidence" value="ECO:0007669"/>
    <property type="project" value="UniProtKB-UniPathway"/>
</dbReference>
<evidence type="ECO:0000256" key="4">
    <source>
        <dbReference type="ARBA" id="ARBA00012869"/>
    </source>
</evidence>
<comment type="similarity">
    <text evidence="2">Belongs to the aerobic coproporphyrinogen-III oxidase family.</text>
</comment>
<dbReference type="UniPathway" id="UPA00251">
    <property type="reaction ID" value="UER00322"/>
</dbReference>
<comment type="pathway">
    <text evidence="1">Porphyrin-containing compound metabolism; protoporphyrin-IX biosynthesis; protoporphyrinogen-IX from coproporphyrinogen-III (O2 route): step 1/1.</text>
</comment>
<dbReference type="STRING" id="180088.A0A1J8QI99"/>
<protein>
    <recommendedName>
        <fullName evidence="4">coproporphyrinogen oxidase</fullName>
        <ecNumber evidence="4">1.3.3.3</ecNumber>
    </recommendedName>
</protein>
<evidence type="ECO:0000256" key="5">
    <source>
        <dbReference type="ARBA" id="ARBA00023002"/>
    </source>
</evidence>
<dbReference type="OrthoDB" id="15318at2759"/>
<accession>A0A1J8QI99</accession>
<dbReference type="PANTHER" id="PTHR10755:SF0">
    <property type="entry name" value="OXYGEN-DEPENDENT COPROPORPHYRINOGEN-III OXIDASE, MITOCHONDRIAL"/>
    <property type="match status" value="1"/>
</dbReference>
<evidence type="ECO:0000313" key="8">
    <source>
        <dbReference type="Proteomes" id="UP000183567"/>
    </source>
</evidence>
<dbReference type="GO" id="GO:0005737">
    <property type="term" value="C:cytoplasm"/>
    <property type="evidence" value="ECO:0007669"/>
    <property type="project" value="TreeGrafter"/>
</dbReference>
<keyword evidence="5" id="KW-0560">Oxidoreductase</keyword>
<organism evidence="7 8">
    <name type="scientific">Rhizopogon vesiculosus</name>
    <dbReference type="NCBI Taxonomy" id="180088"/>
    <lineage>
        <taxon>Eukaryota</taxon>
        <taxon>Fungi</taxon>
        <taxon>Dikarya</taxon>
        <taxon>Basidiomycota</taxon>
        <taxon>Agaricomycotina</taxon>
        <taxon>Agaricomycetes</taxon>
        <taxon>Agaricomycetidae</taxon>
        <taxon>Boletales</taxon>
        <taxon>Suillineae</taxon>
        <taxon>Rhizopogonaceae</taxon>
        <taxon>Rhizopogon</taxon>
    </lineage>
</organism>
<feature type="non-terminal residue" evidence="7">
    <location>
        <position position="140"/>
    </location>
</feature>
<dbReference type="GO" id="GO:0004109">
    <property type="term" value="F:coproporphyrinogen oxidase activity"/>
    <property type="evidence" value="ECO:0007669"/>
    <property type="project" value="UniProtKB-EC"/>
</dbReference>
<comment type="subunit">
    <text evidence="3">Homodimer.</text>
</comment>
<evidence type="ECO:0000256" key="2">
    <source>
        <dbReference type="ARBA" id="ARBA00010644"/>
    </source>
</evidence>
<dbReference type="InterPro" id="IPR001260">
    <property type="entry name" value="Coprogen_oxidase_aer"/>
</dbReference>
<dbReference type="AlphaFoldDB" id="A0A1J8QI99"/>
<dbReference type="PANTHER" id="PTHR10755">
    <property type="entry name" value="COPROPORPHYRINOGEN III OXIDASE, MITOCHONDRIAL"/>
    <property type="match status" value="1"/>
</dbReference>
<dbReference type="Gene3D" id="3.40.1500.10">
    <property type="entry name" value="Coproporphyrinogen III oxidase, aerobic"/>
    <property type="match status" value="1"/>
</dbReference>
<sequence>MRQRFEEYIFGLQEEIITSFERLDPNAPSFKRDSWEQTKYEKGISGILSVPPPGDASPAPQTVLEVPTQRAKGISGIFSVPPPGDASPAPQTVLEKAGVNLTVVHGILPPPIIKEMREDHPSILYDAGTSLPFFAAVLDL</sequence>
<dbReference type="Proteomes" id="UP000183567">
    <property type="component" value="Unassembled WGS sequence"/>
</dbReference>
<evidence type="ECO:0000313" key="7">
    <source>
        <dbReference type="EMBL" id="OJA09162.1"/>
    </source>
</evidence>
<proteinExistence type="inferred from homology"/>
<dbReference type="EMBL" id="LVVM01006006">
    <property type="protein sequence ID" value="OJA09162.1"/>
    <property type="molecule type" value="Genomic_DNA"/>
</dbReference>
<reference evidence="7 8" key="1">
    <citation type="submission" date="2016-03" db="EMBL/GenBank/DDBJ databases">
        <title>Comparative genomics of the ectomycorrhizal sister species Rhizopogon vinicolor and Rhizopogon vesiculosus (Basidiomycota: Boletales) reveals a divergence of the mating type B locus.</title>
        <authorList>
            <person name="Mujic A.B."/>
            <person name="Kuo A."/>
            <person name="Tritt A."/>
            <person name="Lipzen A."/>
            <person name="Chen C."/>
            <person name="Johnson J."/>
            <person name="Sharma A."/>
            <person name="Barry K."/>
            <person name="Grigoriev I.V."/>
            <person name="Spatafora J.W."/>
        </authorList>
    </citation>
    <scope>NUCLEOTIDE SEQUENCE [LARGE SCALE GENOMIC DNA]</scope>
    <source>
        <strain evidence="7 8">AM-OR11-056</strain>
    </source>
</reference>
<gene>
    <name evidence="7" type="ORF">AZE42_13030</name>
</gene>
<keyword evidence="8" id="KW-1185">Reference proteome</keyword>